<keyword evidence="1" id="KW-1133">Transmembrane helix</keyword>
<protein>
    <submittedName>
        <fullName evidence="2">Uncharacterized protein</fullName>
    </submittedName>
</protein>
<reference evidence="2" key="2">
    <citation type="journal article" date="2015" name="Fish Shellfish Immunol.">
        <title>Early steps in the European eel (Anguilla anguilla)-Vibrio vulnificus interaction in the gills: Role of the RtxA13 toxin.</title>
        <authorList>
            <person name="Callol A."/>
            <person name="Pajuelo D."/>
            <person name="Ebbesson L."/>
            <person name="Teles M."/>
            <person name="MacKenzie S."/>
            <person name="Amaro C."/>
        </authorList>
    </citation>
    <scope>NUCLEOTIDE SEQUENCE</scope>
</reference>
<feature type="transmembrane region" description="Helical" evidence="1">
    <location>
        <begin position="12"/>
        <end position="31"/>
    </location>
</feature>
<sequence>MGPFCCTLAQSLFKLTYLVTVPVSILVRACIYKFTVFKY</sequence>
<keyword evidence="1" id="KW-0472">Membrane</keyword>
<dbReference type="AlphaFoldDB" id="A0A0E9RB09"/>
<accession>A0A0E9RB09</accession>
<evidence type="ECO:0000313" key="2">
    <source>
        <dbReference type="EMBL" id="JAH25533.1"/>
    </source>
</evidence>
<organism evidence="2">
    <name type="scientific">Anguilla anguilla</name>
    <name type="common">European freshwater eel</name>
    <name type="synonym">Muraena anguilla</name>
    <dbReference type="NCBI Taxonomy" id="7936"/>
    <lineage>
        <taxon>Eukaryota</taxon>
        <taxon>Metazoa</taxon>
        <taxon>Chordata</taxon>
        <taxon>Craniata</taxon>
        <taxon>Vertebrata</taxon>
        <taxon>Euteleostomi</taxon>
        <taxon>Actinopterygii</taxon>
        <taxon>Neopterygii</taxon>
        <taxon>Teleostei</taxon>
        <taxon>Anguilliformes</taxon>
        <taxon>Anguillidae</taxon>
        <taxon>Anguilla</taxon>
    </lineage>
</organism>
<dbReference type="EMBL" id="GBXM01083044">
    <property type="protein sequence ID" value="JAH25533.1"/>
    <property type="molecule type" value="Transcribed_RNA"/>
</dbReference>
<keyword evidence="1" id="KW-0812">Transmembrane</keyword>
<evidence type="ECO:0000256" key="1">
    <source>
        <dbReference type="SAM" id="Phobius"/>
    </source>
</evidence>
<reference evidence="2" key="1">
    <citation type="submission" date="2014-11" db="EMBL/GenBank/DDBJ databases">
        <authorList>
            <person name="Amaro Gonzalez C."/>
        </authorList>
    </citation>
    <scope>NUCLEOTIDE SEQUENCE</scope>
</reference>
<proteinExistence type="predicted"/>
<name>A0A0E9RB09_ANGAN</name>